<proteinExistence type="predicted"/>
<evidence type="ECO:0000313" key="3">
    <source>
        <dbReference type="EMBL" id="AKM06294.1"/>
    </source>
</evidence>
<dbReference type="STRING" id="543877.AM2010_205"/>
<dbReference type="Proteomes" id="UP000037643">
    <property type="component" value="Chromosome"/>
</dbReference>
<dbReference type="AlphaFoldDB" id="A0A0G3X6Q6"/>
<name>A0A0G3X6Q6_9SPHN</name>
<keyword evidence="1" id="KW-0732">Signal</keyword>
<evidence type="ECO:0000259" key="2">
    <source>
        <dbReference type="Pfam" id="PF07589"/>
    </source>
</evidence>
<dbReference type="NCBIfam" id="TIGR02595">
    <property type="entry name" value="PEP_CTERM"/>
    <property type="match status" value="1"/>
</dbReference>
<gene>
    <name evidence="3" type="ORF">AM2010_205</name>
</gene>
<feature type="domain" description="Ice-binding protein C-terminal" evidence="2">
    <location>
        <begin position="24"/>
        <end position="44"/>
    </location>
</feature>
<dbReference type="InterPro" id="IPR013424">
    <property type="entry name" value="Ice-binding_C"/>
</dbReference>
<dbReference type="Pfam" id="PF07589">
    <property type="entry name" value="PEP-CTERM"/>
    <property type="match status" value="1"/>
</dbReference>
<feature type="chain" id="PRO_5005186246" description="Ice-binding protein C-terminal domain-containing protein" evidence="1">
    <location>
        <begin position="18"/>
        <end position="55"/>
    </location>
</feature>
<reference evidence="3 4" key="1">
    <citation type="submission" date="2015-06" db="EMBL/GenBank/DDBJ databases">
        <authorList>
            <person name="Kim K.M."/>
        </authorList>
    </citation>
    <scope>NUCLEOTIDE SEQUENCE [LARGE SCALE GENOMIC DNA]</scope>
    <source>
        <strain evidence="3 4">KCTC 22370</strain>
    </source>
</reference>
<sequence precursor="true">MRIWAIILAGLAAPAAAAEATQLPEPSGLALFGLGLAGLLIGRRFGARGRGKRSD</sequence>
<organism evidence="3 4">
    <name type="scientific">Pelagerythrobacter marensis</name>
    <dbReference type="NCBI Taxonomy" id="543877"/>
    <lineage>
        <taxon>Bacteria</taxon>
        <taxon>Pseudomonadati</taxon>
        <taxon>Pseudomonadota</taxon>
        <taxon>Alphaproteobacteria</taxon>
        <taxon>Sphingomonadales</taxon>
        <taxon>Erythrobacteraceae</taxon>
        <taxon>Pelagerythrobacter</taxon>
    </lineage>
</organism>
<dbReference type="RefSeq" id="WP_082634716.1">
    <property type="nucleotide sequence ID" value="NZ_CP011805.1"/>
</dbReference>
<evidence type="ECO:0000313" key="4">
    <source>
        <dbReference type="Proteomes" id="UP000037643"/>
    </source>
</evidence>
<dbReference type="KEGG" id="amx:AM2010_205"/>
<feature type="signal peptide" evidence="1">
    <location>
        <begin position="1"/>
        <end position="17"/>
    </location>
</feature>
<evidence type="ECO:0000256" key="1">
    <source>
        <dbReference type="SAM" id="SignalP"/>
    </source>
</evidence>
<dbReference type="PATRIC" id="fig|543877.4.peg.206"/>
<keyword evidence="4" id="KW-1185">Reference proteome</keyword>
<accession>A0A0G3X6Q6</accession>
<protein>
    <recommendedName>
        <fullName evidence="2">Ice-binding protein C-terminal domain-containing protein</fullName>
    </recommendedName>
</protein>
<dbReference type="EMBL" id="CP011805">
    <property type="protein sequence ID" value="AKM06294.1"/>
    <property type="molecule type" value="Genomic_DNA"/>
</dbReference>